<evidence type="ECO:0000313" key="4">
    <source>
        <dbReference type="Proteomes" id="UP000271162"/>
    </source>
</evidence>
<dbReference type="GO" id="GO:0016020">
    <property type="term" value="C:membrane"/>
    <property type="evidence" value="ECO:0007669"/>
    <property type="project" value="InterPro"/>
</dbReference>
<dbReference type="OMA" id="FDEHECK"/>
<evidence type="ECO:0000313" key="3">
    <source>
        <dbReference type="EMBL" id="VDL71908.1"/>
    </source>
</evidence>
<evidence type="ECO:0000259" key="2">
    <source>
        <dbReference type="Pfam" id="PF02931"/>
    </source>
</evidence>
<dbReference type="STRING" id="27835.A0A0N4XYX1"/>
<dbReference type="SUPFAM" id="SSF63712">
    <property type="entry name" value="Nicotinic receptor ligand binding domain-like"/>
    <property type="match status" value="1"/>
</dbReference>
<reference evidence="5" key="1">
    <citation type="submission" date="2017-02" db="UniProtKB">
        <authorList>
            <consortium name="WormBaseParasite"/>
        </authorList>
    </citation>
    <scope>IDENTIFICATION</scope>
</reference>
<reference evidence="3 4" key="2">
    <citation type="submission" date="2018-11" db="EMBL/GenBank/DDBJ databases">
        <authorList>
            <consortium name="Pathogen Informatics"/>
        </authorList>
    </citation>
    <scope>NUCLEOTIDE SEQUENCE [LARGE SCALE GENOMIC DNA]</scope>
</reference>
<dbReference type="AlphaFoldDB" id="A0A0N4XYX1"/>
<keyword evidence="4" id="KW-1185">Reference proteome</keyword>
<dbReference type="EMBL" id="UYSL01019990">
    <property type="protein sequence ID" value="VDL71908.1"/>
    <property type="molecule type" value="Genomic_DNA"/>
</dbReference>
<dbReference type="InterPro" id="IPR006202">
    <property type="entry name" value="Neur_chan_lig-bd"/>
</dbReference>
<dbReference type="GO" id="GO:0004888">
    <property type="term" value="F:transmembrane signaling receptor activity"/>
    <property type="evidence" value="ECO:0007669"/>
    <property type="project" value="InterPro"/>
</dbReference>
<proteinExistence type="predicted"/>
<keyword evidence="1" id="KW-1133">Transmembrane helix</keyword>
<organism evidence="5">
    <name type="scientific">Nippostrongylus brasiliensis</name>
    <name type="common">Rat hookworm</name>
    <dbReference type="NCBI Taxonomy" id="27835"/>
    <lineage>
        <taxon>Eukaryota</taxon>
        <taxon>Metazoa</taxon>
        <taxon>Ecdysozoa</taxon>
        <taxon>Nematoda</taxon>
        <taxon>Chromadorea</taxon>
        <taxon>Rhabditida</taxon>
        <taxon>Rhabditina</taxon>
        <taxon>Rhabditomorpha</taxon>
        <taxon>Strongyloidea</taxon>
        <taxon>Heligmosomidae</taxon>
        <taxon>Nippostrongylus</taxon>
    </lineage>
</organism>
<name>A0A0N4XYX1_NIPBR</name>
<dbReference type="WBParaSite" id="NBR_0000831801-mRNA-1">
    <property type="protein sequence ID" value="NBR_0000831801-mRNA-1"/>
    <property type="gene ID" value="NBR_0000831801"/>
</dbReference>
<evidence type="ECO:0000256" key="1">
    <source>
        <dbReference type="SAM" id="Phobius"/>
    </source>
</evidence>
<keyword evidence="1" id="KW-0812">Transmembrane</keyword>
<dbReference type="InterPro" id="IPR036734">
    <property type="entry name" value="Neur_chan_lig-bd_sf"/>
</dbReference>
<feature type="transmembrane region" description="Helical" evidence="1">
    <location>
        <begin position="201"/>
        <end position="222"/>
    </location>
</feature>
<protein>
    <submittedName>
        <fullName evidence="5">Neur_chan_LBD domain-containing protein</fullName>
    </submittedName>
</protein>
<dbReference type="PANTHER" id="PTHR18945">
    <property type="entry name" value="NEUROTRANSMITTER GATED ION CHANNEL"/>
    <property type="match status" value="1"/>
</dbReference>
<gene>
    <name evidence="3" type="ORF">NBR_LOCUS8319</name>
</gene>
<dbReference type="GO" id="GO:0005230">
    <property type="term" value="F:extracellular ligand-gated monoatomic ion channel activity"/>
    <property type="evidence" value="ECO:0007669"/>
    <property type="project" value="InterPro"/>
</dbReference>
<dbReference type="InterPro" id="IPR006201">
    <property type="entry name" value="Neur_channel"/>
</dbReference>
<dbReference type="Pfam" id="PF02931">
    <property type="entry name" value="Neur_chan_LBD"/>
    <property type="match status" value="1"/>
</dbReference>
<sequence length="240" mass="27184">MSGLNSSETDLFVTLFTNYQPEIRPKRSADYVTNVTVYLSVFSLLSMDEQMQAIRFTTDVSLKWIDPLLIWNSSRNTALKIPEETLWTPDIMFYAATSNDDLIPYGKRMVLLRSDGEVVKSGPQFPYDVQTCRLSLGSWSFTSSNLRINTPNDSYEVSDDFTANSEWELLSLTAMMTIDTSYEIGDYDLVLSVRLRRNSEYYSLCVVVPTFVCTFLCLNGLFLPSEISGLNIEKVGNLPA</sequence>
<dbReference type="Gene3D" id="2.70.170.10">
    <property type="entry name" value="Neurotransmitter-gated ion-channel ligand-binding domain"/>
    <property type="match status" value="1"/>
</dbReference>
<dbReference type="CDD" id="cd18989">
    <property type="entry name" value="LGIC_ECD_cation"/>
    <property type="match status" value="1"/>
</dbReference>
<keyword evidence="1" id="KW-0472">Membrane</keyword>
<dbReference type="Proteomes" id="UP000271162">
    <property type="component" value="Unassembled WGS sequence"/>
</dbReference>
<evidence type="ECO:0000313" key="5">
    <source>
        <dbReference type="WBParaSite" id="NBR_0000831801-mRNA-1"/>
    </source>
</evidence>
<accession>A0A0N4XYX1</accession>
<feature type="domain" description="Neurotransmitter-gated ion-channel ligand-binding" evidence="2">
    <location>
        <begin position="9"/>
        <end position="198"/>
    </location>
</feature>